<proteinExistence type="inferred from homology"/>
<comment type="similarity">
    <text evidence="1">Belongs to the SMC family. SbcC subfamily.</text>
</comment>
<evidence type="ECO:0000313" key="6">
    <source>
        <dbReference type="EMBL" id="EZP28397.1"/>
    </source>
</evidence>
<comment type="subunit">
    <text evidence="2">Heterodimer of SbcC and SbcD.</text>
</comment>
<evidence type="ECO:0000256" key="4">
    <source>
        <dbReference type="SAM" id="Coils"/>
    </source>
</evidence>
<dbReference type="AlphaFoldDB" id="A0A031FVS0"/>
<reference evidence="6 7" key="1">
    <citation type="submission" date="2014-03" db="EMBL/GenBank/DDBJ databases">
        <title>Draft Genome Sequences of 13 Willow Endophytes.</title>
        <authorList>
            <person name="Gan H.Y."/>
            <person name="Gan H.M."/>
            <person name="Savka M.A."/>
            <person name="Hudson A.O."/>
        </authorList>
    </citation>
    <scope>NUCLEOTIDE SEQUENCE [LARGE SCALE GENOMIC DNA]</scope>
    <source>
        <strain evidence="6 7">RIT293</strain>
    </source>
</reference>
<feature type="domain" description="RecF/RecN/SMC N-terminal" evidence="5">
    <location>
        <begin position="6"/>
        <end position="753"/>
    </location>
</feature>
<evidence type="ECO:0000313" key="7">
    <source>
        <dbReference type="Proteomes" id="UP000024001"/>
    </source>
</evidence>
<feature type="coiled-coil region" evidence="4">
    <location>
        <begin position="570"/>
        <end position="611"/>
    </location>
</feature>
<dbReference type="PATRIC" id="fig|273677.3.peg.1361"/>
<dbReference type="RefSeq" id="WP_036310645.1">
    <property type="nucleotide sequence ID" value="NZ_JFYO01000004.1"/>
</dbReference>
<dbReference type="InterPro" id="IPR027417">
    <property type="entry name" value="P-loop_NTPase"/>
</dbReference>
<dbReference type="PANTHER" id="PTHR32114:SF2">
    <property type="entry name" value="ABC TRANSPORTER ABCH.3"/>
    <property type="match status" value="1"/>
</dbReference>
<dbReference type="InterPro" id="IPR003395">
    <property type="entry name" value="RecF/RecN/SMC_N"/>
</dbReference>
<gene>
    <name evidence="6" type="ORF">BW34_01377</name>
</gene>
<accession>A0A031FVS0</accession>
<feature type="coiled-coil region" evidence="4">
    <location>
        <begin position="186"/>
        <end position="213"/>
    </location>
</feature>
<dbReference type="Pfam" id="PF02463">
    <property type="entry name" value="SMC_N"/>
    <property type="match status" value="1"/>
</dbReference>
<dbReference type="OrthoDB" id="5089113at2"/>
<keyword evidence="4" id="KW-0175">Coiled coil</keyword>
<keyword evidence="7" id="KW-1185">Reference proteome</keyword>
<dbReference type="EMBL" id="JFYO01000004">
    <property type="protein sequence ID" value="EZP28397.1"/>
    <property type="molecule type" value="Genomic_DNA"/>
</dbReference>
<dbReference type="eggNOG" id="COG0419">
    <property type="taxonomic scope" value="Bacteria"/>
</dbReference>
<name>A0A031FVS0_9MICO</name>
<organism evidence="6 7">
    <name type="scientific">Microbacterium oleivorans</name>
    <dbReference type="NCBI Taxonomy" id="273677"/>
    <lineage>
        <taxon>Bacteria</taxon>
        <taxon>Bacillati</taxon>
        <taxon>Actinomycetota</taxon>
        <taxon>Actinomycetes</taxon>
        <taxon>Micrococcales</taxon>
        <taxon>Microbacteriaceae</taxon>
        <taxon>Microbacterium</taxon>
    </lineage>
</organism>
<dbReference type="PANTHER" id="PTHR32114">
    <property type="entry name" value="ABC TRANSPORTER ABCH.3"/>
    <property type="match status" value="1"/>
</dbReference>
<dbReference type="SUPFAM" id="SSF52540">
    <property type="entry name" value="P-loop containing nucleoside triphosphate hydrolases"/>
    <property type="match status" value="1"/>
</dbReference>
<evidence type="ECO:0000256" key="1">
    <source>
        <dbReference type="ARBA" id="ARBA00006930"/>
    </source>
</evidence>
<protein>
    <recommendedName>
        <fullName evidence="3">Nuclease SbcCD subunit C</fullName>
    </recommendedName>
</protein>
<comment type="caution">
    <text evidence="6">The sequence shown here is derived from an EMBL/GenBank/DDBJ whole genome shotgun (WGS) entry which is preliminary data.</text>
</comment>
<dbReference type="Gene3D" id="3.40.50.300">
    <property type="entry name" value="P-loop containing nucleotide triphosphate hydrolases"/>
    <property type="match status" value="2"/>
</dbReference>
<evidence type="ECO:0000256" key="3">
    <source>
        <dbReference type="ARBA" id="ARBA00013368"/>
    </source>
</evidence>
<evidence type="ECO:0000259" key="5">
    <source>
        <dbReference type="Pfam" id="PF02463"/>
    </source>
</evidence>
<evidence type="ECO:0000256" key="2">
    <source>
        <dbReference type="ARBA" id="ARBA00011322"/>
    </source>
</evidence>
<sequence length="803" mass="88826">MPDLRLKELSVENFRSISGRCVVPLDGEITLIHGANGAGKTSLLSAIELVATGRVGYLDEQSDDAGSLLRNHEFPIGQVRLSLSENGHERTGVFDLADKVVGRPLLAENERSEFLERTFLPQTALARLLETYTETGKGVDNALVRFVKSLVGLDDLDSLIDGLEVAGHVARSKKLVPAWARALDDLDALEARISSVDAEVDTAERALREIADEARALLGLPDEGAHDAIVEHLRSRSRTEAPKEEELTQLEGLRAVIRSVSNMRAELGDQRSATQVEVEAARAADAANLYERWVDDEGLVLIDRLNKVRTEHLGLPEMGLPQLVDGYREARETLSAMQRAHQAASAADRERGDRVRVLDEQIRDLDATIRALEAEAQAIDVPTDVRIVIELLGAILPLVADDVCPVCDQEFIGAGALSDHIELKLRSLSDRSKDLVRIESAVASAKETRLAAVREAVLKKSLPPAADDVDFDSVVRIANGMEGAVERGARLRRNVDQAQVKAADARSGDAQHRVIAKRIAEVAEALDHPRAALPLVEPESTLLELVEERIQSHQYRETQRRWERGVLDSVQETNGRLEVLRAERADLRRQRDRLKKQVADAHKRMAQSRKLLGDAEQTRSRLINEVFDQSLNTLWAQLFSRFAPTERFVPKFVKQTKATRTVDVRLETQLPDGTTSGAPGAMLSYGNTNSAALSLFMAVHLSAPTRLPWLIFDDPVQSMDDIHIANFAAIVRQLAFTHGRQVVIAIHEPELFEYLSLELAPSRPDQTLVKVVLERGAGATQVAVDRVEHHREQQLAGSERRTQ</sequence>
<dbReference type="Proteomes" id="UP000024001">
    <property type="component" value="Unassembled WGS sequence"/>
</dbReference>